<proteinExistence type="predicted"/>
<sequence>MAGRGGVAGDRWDRLVPPESQPNPSVLRLSSRLTWEEARDPLHADIDVNKTCGVGPGLPFANAVRALDPTLGVVGLVPCAVGGTTIAEWARGGKLYDRTVRRAGAAVREGGGGVVRAVLWYQGESDTVSQADAESYRGNLEKLFSDFRDDLNSPALPIIQVRCTRTSKCNSCTSREAWHLLRWLLLRGWGPWWGQ</sequence>
<dbReference type="PANTHER" id="PTHR31988:SF15">
    <property type="entry name" value="ESTERASE, PUTATIVE (DUF303)-RELATED"/>
    <property type="match status" value="1"/>
</dbReference>
<organism evidence="4 5">
    <name type="scientific">Stephania yunnanensis</name>
    <dbReference type="NCBI Taxonomy" id="152371"/>
    <lineage>
        <taxon>Eukaryota</taxon>
        <taxon>Viridiplantae</taxon>
        <taxon>Streptophyta</taxon>
        <taxon>Embryophyta</taxon>
        <taxon>Tracheophyta</taxon>
        <taxon>Spermatophyta</taxon>
        <taxon>Magnoliopsida</taxon>
        <taxon>Ranunculales</taxon>
        <taxon>Menispermaceae</taxon>
        <taxon>Menispermoideae</taxon>
        <taxon>Cissampelideae</taxon>
        <taxon>Stephania</taxon>
    </lineage>
</organism>
<evidence type="ECO:0000313" key="5">
    <source>
        <dbReference type="Proteomes" id="UP001420932"/>
    </source>
</evidence>
<keyword evidence="5" id="KW-1185">Reference proteome</keyword>
<evidence type="ECO:0000313" key="4">
    <source>
        <dbReference type="EMBL" id="KAK9135859.1"/>
    </source>
</evidence>
<accession>A0AAP0JL77</accession>
<keyword evidence="1" id="KW-0378">Hydrolase</keyword>
<dbReference type="GO" id="GO:0016787">
    <property type="term" value="F:hydrolase activity"/>
    <property type="evidence" value="ECO:0007669"/>
    <property type="project" value="UniProtKB-KW"/>
</dbReference>
<evidence type="ECO:0000259" key="3">
    <source>
        <dbReference type="Pfam" id="PF03629"/>
    </source>
</evidence>
<feature type="region of interest" description="Disordered" evidence="2">
    <location>
        <begin position="1"/>
        <end position="26"/>
    </location>
</feature>
<dbReference type="AlphaFoldDB" id="A0AAP0JL77"/>
<dbReference type="InterPro" id="IPR036514">
    <property type="entry name" value="SGNH_hydro_sf"/>
</dbReference>
<dbReference type="InterPro" id="IPR052940">
    <property type="entry name" value="Carb_Esterase_6"/>
</dbReference>
<dbReference type="Pfam" id="PF03629">
    <property type="entry name" value="SASA"/>
    <property type="match status" value="1"/>
</dbReference>
<dbReference type="PANTHER" id="PTHR31988">
    <property type="entry name" value="ESTERASE, PUTATIVE (DUF303)-RELATED"/>
    <property type="match status" value="1"/>
</dbReference>
<dbReference type="Proteomes" id="UP001420932">
    <property type="component" value="Unassembled WGS sequence"/>
</dbReference>
<comment type="caution">
    <text evidence="4">The sequence shown here is derived from an EMBL/GenBank/DDBJ whole genome shotgun (WGS) entry which is preliminary data.</text>
</comment>
<dbReference type="InterPro" id="IPR005181">
    <property type="entry name" value="SASA"/>
</dbReference>
<name>A0AAP0JL77_9MAGN</name>
<evidence type="ECO:0000256" key="2">
    <source>
        <dbReference type="SAM" id="MobiDB-lite"/>
    </source>
</evidence>
<dbReference type="Gene3D" id="3.40.50.1110">
    <property type="entry name" value="SGNH hydrolase"/>
    <property type="match status" value="1"/>
</dbReference>
<dbReference type="SUPFAM" id="SSF52266">
    <property type="entry name" value="SGNH hydrolase"/>
    <property type="match status" value="1"/>
</dbReference>
<reference evidence="4 5" key="1">
    <citation type="submission" date="2024-01" db="EMBL/GenBank/DDBJ databases">
        <title>Genome assemblies of Stephania.</title>
        <authorList>
            <person name="Yang L."/>
        </authorList>
    </citation>
    <scope>NUCLEOTIDE SEQUENCE [LARGE SCALE GENOMIC DNA]</scope>
    <source>
        <strain evidence="4">YNDBR</strain>
        <tissue evidence="4">Leaf</tissue>
    </source>
</reference>
<gene>
    <name evidence="4" type="ORF">Syun_015189</name>
</gene>
<evidence type="ECO:0000256" key="1">
    <source>
        <dbReference type="ARBA" id="ARBA00022801"/>
    </source>
</evidence>
<dbReference type="EMBL" id="JBBNAF010000006">
    <property type="protein sequence ID" value="KAK9135859.1"/>
    <property type="molecule type" value="Genomic_DNA"/>
</dbReference>
<protein>
    <recommendedName>
        <fullName evidence="3">Sialate O-acetylesterase domain-containing protein</fullName>
    </recommendedName>
</protein>
<feature type="domain" description="Sialate O-acetylesterase" evidence="3">
    <location>
        <begin position="1"/>
        <end position="172"/>
    </location>
</feature>